<accession>A0A914DBX8</accession>
<reference evidence="2" key="1">
    <citation type="submission" date="2022-11" db="UniProtKB">
        <authorList>
            <consortium name="WormBaseParasite"/>
        </authorList>
    </citation>
    <scope>IDENTIFICATION</scope>
</reference>
<keyword evidence="1" id="KW-1185">Reference proteome</keyword>
<evidence type="ECO:0000313" key="2">
    <source>
        <dbReference type="WBParaSite" id="ACRNAN_scaffold2295.g21034.t1"/>
    </source>
</evidence>
<organism evidence="1 2">
    <name type="scientific">Acrobeloides nanus</name>
    <dbReference type="NCBI Taxonomy" id="290746"/>
    <lineage>
        <taxon>Eukaryota</taxon>
        <taxon>Metazoa</taxon>
        <taxon>Ecdysozoa</taxon>
        <taxon>Nematoda</taxon>
        <taxon>Chromadorea</taxon>
        <taxon>Rhabditida</taxon>
        <taxon>Tylenchina</taxon>
        <taxon>Cephalobomorpha</taxon>
        <taxon>Cephaloboidea</taxon>
        <taxon>Cephalobidae</taxon>
        <taxon>Acrobeloides</taxon>
    </lineage>
</organism>
<proteinExistence type="predicted"/>
<name>A0A914DBX8_9BILA</name>
<dbReference type="WBParaSite" id="ACRNAN_scaffold2295.g21034.t1">
    <property type="protein sequence ID" value="ACRNAN_scaffold2295.g21034.t1"/>
    <property type="gene ID" value="ACRNAN_scaffold2295.g21034"/>
</dbReference>
<protein>
    <submittedName>
        <fullName evidence="2">Uncharacterized protein</fullName>
    </submittedName>
</protein>
<dbReference type="AlphaFoldDB" id="A0A914DBX8"/>
<dbReference type="Proteomes" id="UP000887540">
    <property type="component" value="Unplaced"/>
</dbReference>
<evidence type="ECO:0000313" key="1">
    <source>
        <dbReference type="Proteomes" id="UP000887540"/>
    </source>
</evidence>
<sequence>MSIMLCDLHQLKIHEVLPYYSKVWNILIDCLQNVINELNSNFSEDKMNKFSKLLKVAIYWWKKIWFHNELMPRLIMQIIKDEMISFKDNSHLITSEVMTTQNQYVGTRRYFCKTYYVAAT</sequence>